<proteinExistence type="predicted"/>
<evidence type="ECO:0000313" key="3">
    <source>
        <dbReference type="Proteomes" id="UP000026739"/>
    </source>
</evidence>
<dbReference type="GO" id="GO:0016746">
    <property type="term" value="F:acyltransferase activity"/>
    <property type="evidence" value="ECO:0007669"/>
    <property type="project" value="InterPro"/>
</dbReference>
<dbReference type="Pfam" id="PF00109">
    <property type="entry name" value="ketoacyl-synt"/>
    <property type="match status" value="1"/>
</dbReference>
<organism evidence="2 3">
    <name type="scientific">Pseudomonas mandelii PD30</name>
    <dbReference type="NCBI Taxonomy" id="1419583"/>
    <lineage>
        <taxon>Bacteria</taxon>
        <taxon>Pseudomonadati</taxon>
        <taxon>Pseudomonadota</taxon>
        <taxon>Gammaproteobacteria</taxon>
        <taxon>Pseudomonadales</taxon>
        <taxon>Pseudomonadaceae</taxon>
        <taxon>Pseudomonas</taxon>
    </lineage>
</organism>
<dbReference type="Gene3D" id="3.40.47.10">
    <property type="match status" value="1"/>
</dbReference>
<dbReference type="EMBL" id="AZQQ01000066">
    <property type="protein sequence ID" value="KDD69575.1"/>
    <property type="molecule type" value="Genomic_DNA"/>
</dbReference>
<dbReference type="InterPro" id="IPR014030">
    <property type="entry name" value="Ketoacyl_synth_N"/>
</dbReference>
<evidence type="ECO:0000259" key="1">
    <source>
        <dbReference type="Pfam" id="PF00109"/>
    </source>
</evidence>
<reference evidence="2 3" key="1">
    <citation type="submission" date="2013-12" db="EMBL/GenBank/DDBJ databases">
        <authorList>
            <person name="Formusa P.A."/>
            <person name="Habash M."/>
            <person name="Lee H."/>
            <person name="Trevors J.T."/>
        </authorList>
    </citation>
    <scope>NUCLEOTIDE SEQUENCE [LARGE SCALE GENOMIC DNA]</scope>
    <source>
        <strain evidence="2 3">PD30</strain>
    </source>
</reference>
<dbReference type="InterPro" id="IPR016039">
    <property type="entry name" value="Thiolase-like"/>
</dbReference>
<feature type="domain" description="Beta-ketoacyl synthase-like N-terminal" evidence="1">
    <location>
        <begin position="50"/>
        <end position="184"/>
    </location>
</feature>
<dbReference type="eggNOG" id="COG0304">
    <property type="taxonomic scope" value="Bacteria"/>
</dbReference>
<sequence length="333" mass="35678">MGAEVYILGMGSVSNIGPLSSDTIDCSFEPLSMSGGRVEAPDFPVEKYITKKRDINSMGLGQKLLVCAAGLALEDGGLLGTDISDCDIYMASKIGERNDEVDTAIMAGASRADLDINTELARLRPTHFLAELPNLYSANIAMMFGAKGESVTFVGEASASVLAVTHAIEKLSSGQATRSIVGGVFNGAQKIHDEYQASIKARAETREFIFGCAATCLVLSRDSEGAVAKLRRVERFNFDDLAKQVRESEAMAVSVSLHPGADLPSGWTAEVLKVPVLDIAHYLGSVFEATLPTQVLLSLLYFKKTLEPQPGQRVLLIAQVGHARFEAFCLDVL</sequence>
<evidence type="ECO:0000313" key="2">
    <source>
        <dbReference type="EMBL" id="KDD69575.1"/>
    </source>
</evidence>
<dbReference type="Proteomes" id="UP000026739">
    <property type="component" value="Unassembled WGS sequence"/>
</dbReference>
<comment type="caution">
    <text evidence="2">The sequence shown here is derived from an EMBL/GenBank/DDBJ whole genome shotgun (WGS) entry which is preliminary data.</text>
</comment>
<dbReference type="RefSeq" id="WP_050482790.1">
    <property type="nucleotide sequence ID" value="NZ_AZQQ01000066.1"/>
</dbReference>
<protein>
    <recommendedName>
        <fullName evidence="1">Beta-ketoacyl synthase-like N-terminal domain-containing protein</fullName>
    </recommendedName>
</protein>
<accession>A0A059L647</accession>
<name>A0A059L647_9PSED</name>
<dbReference type="SUPFAM" id="SSF53901">
    <property type="entry name" value="Thiolase-like"/>
    <property type="match status" value="1"/>
</dbReference>
<gene>
    <name evidence="2" type="ORF">V466_08830</name>
</gene>
<dbReference type="AlphaFoldDB" id="A0A059L647"/>